<evidence type="ECO:0000313" key="25">
    <source>
        <dbReference type="Ensembl" id="ENSXMAP00000011238.2"/>
    </source>
</evidence>
<evidence type="ECO:0000256" key="2">
    <source>
        <dbReference type="ARBA" id="ARBA00004352"/>
    </source>
</evidence>
<evidence type="ECO:0000256" key="9">
    <source>
        <dbReference type="ARBA" id="ARBA00022989"/>
    </source>
</evidence>
<dbReference type="GO" id="GO:0030672">
    <property type="term" value="C:synaptic vesicle membrane"/>
    <property type="evidence" value="ECO:0007669"/>
    <property type="project" value="UniProtKB-SubCell"/>
</dbReference>
<reference evidence="25" key="4">
    <citation type="submission" date="2025-09" db="UniProtKB">
        <authorList>
            <consortium name="Ensembl"/>
        </authorList>
    </citation>
    <scope>IDENTIFICATION</scope>
    <source>
        <strain evidence="25">JP 163 A</strain>
    </source>
</reference>
<comment type="subunit">
    <text evidence="20">Interacts with renin. Accessory component of the multisubunit proton-transporting vacuolar (V)-ATPase protein pump. Interacts (via N-terminus) with ATP6AP1 (via N-terminus). Interacts with ATP6V0D1; ATP6V0D1 is a V-ATPase complex subunit and the interaction promotes V-ATPase complex assembly. Interacts with TMEM9; TMEM9 is a V-ATPase assembly regulator and the interaction induces the interaction with ATP6V0D1. Interacts with VMA21 (via N-terminus); VMA21 is a V-ATPase accessory component.</text>
</comment>
<keyword evidence="9 22" id="KW-1133">Transmembrane helix</keyword>
<dbReference type="GO" id="GO:0005789">
    <property type="term" value="C:endoplasmic reticulum membrane"/>
    <property type="evidence" value="ECO:0007669"/>
    <property type="project" value="UniProtKB-SubCell"/>
</dbReference>
<dbReference type="InParanoid" id="M4A9U4"/>
<dbReference type="GeneID" id="102223794"/>
<feature type="domain" description="Renin receptor-like C-terminal transmembrane spanning segment" evidence="23">
    <location>
        <begin position="389"/>
        <end position="464"/>
    </location>
</feature>
<dbReference type="GO" id="GO:0009897">
    <property type="term" value="C:external side of plasma membrane"/>
    <property type="evidence" value="ECO:0007669"/>
    <property type="project" value="TreeGrafter"/>
</dbReference>
<keyword evidence="5" id="KW-0165">Cleavage on pair of basic residues</keyword>
<keyword evidence="4" id="KW-1003">Cell membrane</keyword>
<evidence type="ECO:0000256" key="1">
    <source>
        <dbReference type="ARBA" id="ARBA00004115"/>
    </source>
</evidence>
<evidence type="ECO:0000259" key="24">
    <source>
        <dbReference type="Pfam" id="PF25294"/>
    </source>
</evidence>
<evidence type="ECO:0000256" key="3">
    <source>
        <dbReference type="ARBA" id="ARBA00014237"/>
    </source>
</evidence>
<dbReference type="KEGG" id="xma:102223794"/>
<dbReference type="Pfam" id="PF07850">
    <property type="entry name" value="Renin_r"/>
    <property type="match status" value="1"/>
</dbReference>
<evidence type="ECO:0000256" key="11">
    <source>
        <dbReference type="ARBA" id="ARBA00023170"/>
    </source>
</evidence>
<evidence type="ECO:0000256" key="15">
    <source>
        <dbReference type="ARBA" id="ARBA00029432"/>
    </source>
</evidence>
<proteinExistence type="predicted"/>
<reference evidence="26" key="1">
    <citation type="submission" date="2012-01" db="EMBL/GenBank/DDBJ databases">
        <authorList>
            <person name="Walter R."/>
            <person name="Schartl M."/>
            <person name="Warren W."/>
        </authorList>
    </citation>
    <scope>NUCLEOTIDE SEQUENCE [LARGE SCALE GENOMIC DNA]</scope>
    <source>
        <strain evidence="26">JP 163 A</strain>
    </source>
</reference>
<dbReference type="Proteomes" id="UP000002852">
    <property type="component" value="Unassembled WGS sequence"/>
</dbReference>
<keyword evidence="8" id="KW-0256">Endoplasmic reticulum</keyword>
<dbReference type="GO" id="GO:0005765">
    <property type="term" value="C:lysosomal membrane"/>
    <property type="evidence" value="ECO:0007669"/>
    <property type="project" value="UniProtKB-SubCell"/>
</dbReference>
<dbReference type="InterPro" id="IPR012493">
    <property type="entry name" value="Renin_rcpt"/>
</dbReference>
<dbReference type="HOGENOM" id="CLU_065819_0_0_1"/>
<keyword evidence="26" id="KW-1185">Reference proteome</keyword>
<evidence type="ECO:0000256" key="20">
    <source>
        <dbReference type="ARBA" id="ARBA00046601"/>
    </source>
</evidence>
<comment type="function">
    <text evidence="19">Multifunctional protein which functions as a renin, prorenin cellular receptor and is involved in the assembly of the lysosomal proton-transporting V-type ATPase (V-ATPase) and the acidification of the endo-lysosomal system. May mediate renin-dependent cellular responses by activating ERK1 and ERK2. By increasing the catalytic efficiency of renin in AGT/angiotensinogen conversion to angiotensin I, may also play a role in the renin-angiotensin system (RAS). Through its function in V-type ATPase (v-ATPase) assembly and acidification of the lysosome it regulates protein degradation and may control different signaling pathways important for proper brain development, synapse morphology and synaptic transmission.</text>
</comment>
<dbReference type="InterPro" id="IPR057318">
    <property type="entry name" value="RENR_N"/>
</dbReference>
<dbReference type="CTD" id="10159"/>
<dbReference type="PANTHER" id="PTHR13351:SF1">
    <property type="entry name" value="RENIN RECEPTOR"/>
    <property type="match status" value="1"/>
</dbReference>
<sequence length="464" mass="50744">MSTDRTSTPAPVGPLHTITALPIAACSLNAYCSLLAPAAAAPLQPGREGGGEKEEKTKSLSPGRRTAGRSGLVLLLQTTNAPIMLCSAMTSGQLTVAVLGSKMSVTTCRTMKADFTFAFALCCLALAGVRGDSFTVLQAPEFVSFQKGDWPVSGEKVPDVVALTMGFSIQEDLLWPGLRAGPLFQRPRANVLVVVRGVDSLALPQTVASYPLENPVPFTLDSVAETVHSLFSEYTPVVLQLAPSEERLYMLGKANAVFEDLPVTLQQIRARLSQDGSVLTSLPLNSLSRNSEADLLFLSEVQVLHDITALLQRHRHLAKDFSPDLYSLELSGLEELSRLYGKDSPQYRDATSILASVLQKFGEDMYRLYGNRAVVEVVTVKTFEAPLTRKSRSILESKQISNPGSPYNLAYKYNFQYAVIFNIVLWLMIALALAVIAIAYNLWNMDPGYDSIIYRMTNQKIRLD</sequence>
<dbReference type="PANTHER" id="PTHR13351">
    <property type="entry name" value="RENIN RECEPTOR"/>
    <property type="match status" value="1"/>
</dbReference>
<evidence type="ECO:0000256" key="13">
    <source>
        <dbReference type="ARBA" id="ARBA00029429"/>
    </source>
</evidence>
<comment type="subcellular location">
    <subcellularLocation>
        <location evidence="13">Cell projection</location>
        <location evidence="13">Dendritic spine membrane</location>
        <topology evidence="13">Single-pass type I membrane protein</topology>
    </subcellularLocation>
    <subcellularLocation>
        <location evidence="15">Cytoplasmic vesicle</location>
        <location evidence="15">Autophagosome membrane</location>
        <topology evidence="15">Single-pass type I membrane protein</topology>
    </subcellularLocation>
    <subcellularLocation>
        <location evidence="14">Cytoplasmic vesicle</location>
        <location evidence="14">Clathrin-coated vesicle membrane</location>
        <topology evidence="14">Single-pass type I membrane protein</topology>
    </subcellularLocation>
    <subcellularLocation>
        <location evidence="12">Cytoplasmic vesicle</location>
        <location evidence="12">Secretory vesicle</location>
        <location evidence="12">Synaptic vesicle membrane</location>
        <topology evidence="12">Single-pass type I membrane protein</topology>
    </subcellularLocation>
    <subcellularLocation>
        <location evidence="1">Endoplasmic reticulum membrane</location>
        <topology evidence="1">Single-pass type I membrane protein</topology>
    </subcellularLocation>
    <subcellularLocation>
        <location evidence="2">Lysosome membrane</location>
        <topology evidence="2">Single-pass type I membrane protein</topology>
    </subcellularLocation>
</comment>
<evidence type="ECO:0000256" key="17">
    <source>
        <dbReference type="ARBA" id="ARBA00031536"/>
    </source>
</evidence>
<evidence type="ECO:0000256" key="10">
    <source>
        <dbReference type="ARBA" id="ARBA00023136"/>
    </source>
</evidence>
<dbReference type="GO" id="GO:0045176">
    <property type="term" value="P:apical protein localization"/>
    <property type="evidence" value="ECO:0007669"/>
    <property type="project" value="Ensembl"/>
</dbReference>
<feature type="region of interest" description="Disordered" evidence="21">
    <location>
        <begin position="43"/>
        <end position="66"/>
    </location>
</feature>
<organism evidence="25 26">
    <name type="scientific">Xiphophorus maculatus</name>
    <name type="common">Southern platyfish</name>
    <name type="synonym">Platypoecilus maculatus</name>
    <dbReference type="NCBI Taxonomy" id="8083"/>
    <lineage>
        <taxon>Eukaryota</taxon>
        <taxon>Metazoa</taxon>
        <taxon>Chordata</taxon>
        <taxon>Craniata</taxon>
        <taxon>Vertebrata</taxon>
        <taxon>Euteleostomi</taxon>
        <taxon>Actinopterygii</taxon>
        <taxon>Neopterygii</taxon>
        <taxon>Teleostei</taxon>
        <taxon>Neoteleostei</taxon>
        <taxon>Acanthomorphata</taxon>
        <taxon>Ovalentaria</taxon>
        <taxon>Atherinomorphae</taxon>
        <taxon>Cyprinodontiformes</taxon>
        <taxon>Poeciliidae</taxon>
        <taxon>Poeciliinae</taxon>
        <taxon>Xiphophorus</taxon>
    </lineage>
</organism>
<evidence type="ECO:0000256" key="14">
    <source>
        <dbReference type="ARBA" id="ARBA00029430"/>
    </source>
</evidence>
<feature type="compositionally biased region" description="Basic and acidic residues" evidence="21">
    <location>
        <begin position="49"/>
        <end position="58"/>
    </location>
</feature>
<name>M4A9U4_XIPMA</name>
<evidence type="ECO:0000256" key="22">
    <source>
        <dbReference type="SAM" id="Phobius"/>
    </source>
</evidence>
<evidence type="ECO:0000259" key="23">
    <source>
        <dbReference type="Pfam" id="PF07850"/>
    </source>
</evidence>
<protein>
    <recommendedName>
        <fullName evidence="3">Renin receptor</fullName>
    </recommendedName>
    <alternativeName>
        <fullName evidence="18">ATPase H(+)-transporting lysosomal accessory protein 2</fullName>
    </alternativeName>
    <alternativeName>
        <fullName evidence="17">ATPase H(+)-transporting lysosomal-interacting protein 2</fullName>
    </alternativeName>
    <alternativeName>
        <fullName evidence="16">Renin/prorenin receptor</fullName>
    </alternativeName>
</protein>
<accession>M4A9U4</accession>
<evidence type="ECO:0000256" key="21">
    <source>
        <dbReference type="SAM" id="MobiDB-lite"/>
    </source>
</evidence>
<dbReference type="STRING" id="8083.ENSXMAP00000011238"/>
<dbReference type="GO" id="GO:0030177">
    <property type="term" value="P:positive regulation of Wnt signaling pathway"/>
    <property type="evidence" value="ECO:0007669"/>
    <property type="project" value="TreeGrafter"/>
</dbReference>
<evidence type="ECO:0000256" key="19">
    <source>
        <dbReference type="ARBA" id="ARBA00045569"/>
    </source>
</evidence>
<keyword evidence="10 22" id="KW-0472">Membrane</keyword>
<evidence type="ECO:0000256" key="5">
    <source>
        <dbReference type="ARBA" id="ARBA00022685"/>
    </source>
</evidence>
<evidence type="ECO:0000256" key="12">
    <source>
        <dbReference type="ARBA" id="ARBA00029428"/>
    </source>
</evidence>
<keyword evidence="6 22" id="KW-0812">Transmembrane</keyword>
<dbReference type="GO" id="GO:0035622">
    <property type="term" value="P:intrahepatic bile duct development"/>
    <property type="evidence" value="ECO:0007669"/>
    <property type="project" value="Ensembl"/>
</dbReference>
<dbReference type="GO" id="GO:0038023">
    <property type="term" value="F:signaling receptor activity"/>
    <property type="evidence" value="ECO:0007669"/>
    <property type="project" value="InterPro"/>
</dbReference>
<evidence type="ECO:0000256" key="18">
    <source>
        <dbReference type="ARBA" id="ARBA00032473"/>
    </source>
</evidence>
<keyword evidence="11" id="KW-0675">Receptor</keyword>
<keyword evidence="7" id="KW-0732">Signal</keyword>
<dbReference type="OrthoDB" id="7866065at2759"/>
<evidence type="ECO:0000256" key="8">
    <source>
        <dbReference type="ARBA" id="ARBA00022824"/>
    </source>
</evidence>
<evidence type="ECO:0000256" key="7">
    <source>
        <dbReference type="ARBA" id="ARBA00022729"/>
    </source>
</evidence>
<dbReference type="GO" id="GO:0030665">
    <property type="term" value="C:clathrin-coated vesicle membrane"/>
    <property type="evidence" value="ECO:0007669"/>
    <property type="project" value="UniProtKB-SubCell"/>
</dbReference>
<evidence type="ECO:0000256" key="4">
    <source>
        <dbReference type="ARBA" id="ARBA00022475"/>
    </source>
</evidence>
<reference evidence="25" key="3">
    <citation type="submission" date="2025-08" db="UniProtKB">
        <authorList>
            <consortium name="Ensembl"/>
        </authorList>
    </citation>
    <scope>IDENTIFICATION</scope>
    <source>
        <strain evidence="25">JP 163 A</strain>
    </source>
</reference>
<dbReference type="Ensembl" id="ENSXMAT00000011252.2">
    <property type="protein sequence ID" value="ENSXMAP00000011238.2"/>
    <property type="gene ID" value="ENSXMAG00000011214.2"/>
</dbReference>
<evidence type="ECO:0000256" key="6">
    <source>
        <dbReference type="ARBA" id="ARBA00022692"/>
    </source>
</evidence>
<evidence type="ECO:0000313" key="26">
    <source>
        <dbReference type="Proteomes" id="UP000002852"/>
    </source>
</evidence>
<dbReference type="FunCoup" id="M4A9U4">
    <property type="interactions" value="1048"/>
</dbReference>
<dbReference type="GO" id="GO:0000421">
    <property type="term" value="C:autophagosome membrane"/>
    <property type="evidence" value="ECO:0007669"/>
    <property type="project" value="UniProtKB-SubCell"/>
</dbReference>
<feature type="domain" description="Renin receptor N-terminal" evidence="24">
    <location>
        <begin position="132"/>
        <end position="381"/>
    </location>
</feature>
<reference evidence="26" key="2">
    <citation type="journal article" date="2013" name="Nat. Genet.">
        <title>The genome of the platyfish, Xiphophorus maculatus, provides insights into evolutionary adaptation and several complex traits.</title>
        <authorList>
            <person name="Schartl M."/>
            <person name="Walter R.B."/>
            <person name="Shen Y."/>
            <person name="Garcia T."/>
            <person name="Catchen J."/>
            <person name="Amores A."/>
            <person name="Braasch I."/>
            <person name="Chalopin D."/>
            <person name="Volff J.N."/>
            <person name="Lesch K.P."/>
            <person name="Bisazza A."/>
            <person name="Minx P."/>
            <person name="Hillier L."/>
            <person name="Wilson R.K."/>
            <person name="Fuerstenberg S."/>
            <person name="Boore J."/>
            <person name="Searle S."/>
            <person name="Postlethwait J.H."/>
            <person name="Warren W.C."/>
        </authorList>
    </citation>
    <scope>NUCLEOTIDE SEQUENCE [LARGE SCALE GENOMIC DNA]</scope>
    <source>
        <strain evidence="26">JP 163 A</strain>
    </source>
</reference>
<dbReference type="GO" id="GO:0032591">
    <property type="term" value="C:dendritic spine membrane"/>
    <property type="evidence" value="ECO:0007669"/>
    <property type="project" value="UniProtKB-SubCell"/>
</dbReference>
<dbReference type="eggNOG" id="KOG4737">
    <property type="taxonomic scope" value="Eukaryota"/>
</dbReference>
<dbReference type="OMA" id="QYAVIFN"/>
<evidence type="ECO:0000256" key="16">
    <source>
        <dbReference type="ARBA" id="ARBA00030875"/>
    </source>
</evidence>
<feature type="transmembrane region" description="Helical" evidence="22">
    <location>
        <begin position="417"/>
        <end position="443"/>
    </location>
</feature>
<dbReference type="AlphaFoldDB" id="M4A9U4"/>
<dbReference type="InterPro" id="IPR056780">
    <property type="entry name" value="Renin_r_C"/>
</dbReference>
<dbReference type="GeneTree" id="ENSGT00390000008856"/>
<dbReference type="RefSeq" id="XP_005798094.3">
    <property type="nucleotide sequence ID" value="XM_005798037.3"/>
</dbReference>
<dbReference type="Pfam" id="PF25294">
    <property type="entry name" value="RENR_N"/>
    <property type="match status" value="1"/>
</dbReference>